<reference evidence="1 2" key="1">
    <citation type="journal article" date="2023" name="ISME J.">
        <title>Cultivation and genomic characterization of novel and ubiquitous marine nitrite-oxidizing bacteria from the Nitrospirales.</title>
        <authorList>
            <person name="Mueller A.J."/>
            <person name="Daebeler A."/>
            <person name="Herbold C.W."/>
            <person name="Kirkegaard R.H."/>
            <person name="Daims H."/>
        </authorList>
    </citation>
    <scope>NUCLEOTIDE SEQUENCE [LARGE SCALE GENOMIC DNA]</scope>
    <source>
        <strain evidence="1 2">EB</strain>
    </source>
</reference>
<accession>A0ABU3K6V1</accession>
<evidence type="ECO:0000313" key="2">
    <source>
        <dbReference type="Proteomes" id="UP001250932"/>
    </source>
</evidence>
<dbReference type="EMBL" id="JAQOUE010000001">
    <property type="protein sequence ID" value="MDT7042101.1"/>
    <property type="molecule type" value="Genomic_DNA"/>
</dbReference>
<keyword evidence="2" id="KW-1185">Reference proteome</keyword>
<protein>
    <recommendedName>
        <fullName evidence="3">Secreted protein</fullName>
    </recommendedName>
</protein>
<organism evidence="1 2">
    <name type="scientific">Candidatus Nitronereus thalassa</name>
    <dbReference type="NCBI Taxonomy" id="3020898"/>
    <lineage>
        <taxon>Bacteria</taxon>
        <taxon>Pseudomonadati</taxon>
        <taxon>Nitrospirota</taxon>
        <taxon>Nitrospiria</taxon>
        <taxon>Nitrospirales</taxon>
        <taxon>Nitrospiraceae</taxon>
        <taxon>Candidatus Nitronereus</taxon>
    </lineage>
</organism>
<evidence type="ECO:0008006" key="3">
    <source>
        <dbReference type="Google" id="ProtNLM"/>
    </source>
</evidence>
<dbReference type="Proteomes" id="UP001250932">
    <property type="component" value="Unassembled WGS sequence"/>
</dbReference>
<evidence type="ECO:0000313" key="1">
    <source>
        <dbReference type="EMBL" id="MDT7042101.1"/>
    </source>
</evidence>
<gene>
    <name evidence="1" type="ORF">PPG34_07030</name>
</gene>
<comment type="caution">
    <text evidence="1">The sequence shown here is derived from an EMBL/GenBank/DDBJ whole genome shotgun (WGS) entry which is preliminary data.</text>
</comment>
<dbReference type="RefSeq" id="WP_313832462.1">
    <property type="nucleotide sequence ID" value="NZ_JAQOUE010000001.1"/>
</dbReference>
<name>A0ABU3K6V1_9BACT</name>
<proteinExistence type="predicted"/>
<sequence length="189" mass="21123">MVISCFPILKIISFLLLIQGWTTGAGIPLAQAKPIDGVGQLKFGMKPSAVEALDGCSSEYECLYDILGKNRYFTLSYGRSGPSSTPDDSHSQNGTLTHIDIDMGSHTKEWFGELYEVLVSQYPLSHIPTEQEDDHFQSGKDQELIIGFADGSVLLKIVRRKFGNTILRVVYQDEVAAKAQRNHWEQNRE</sequence>